<evidence type="ECO:0000313" key="1">
    <source>
        <dbReference type="EMBL" id="KAG5965560.1"/>
    </source>
</evidence>
<dbReference type="Proteomes" id="UP000784919">
    <property type="component" value="Unassembled WGS sequence"/>
</dbReference>
<dbReference type="EMBL" id="SRPR01000029">
    <property type="protein sequence ID" value="KAG5965560.1"/>
    <property type="molecule type" value="Genomic_DNA"/>
</dbReference>
<organism evidence="2 4">
    <name type="scientific">Claviceps arundinis</name>
    <dbReference type="NCBI Taxonomy" id="1623583"/>
    <lineage>
        <taxon>Eukaryota</taxon>
        <taxon>Fungi</taxon>
        <taxon>Dikarya</taxon>
        <taxon>Ascomycota</taxon>
        <taxon>Pezizomycotina</taxon>
        <taxon>Sordariomycetes</taxon>
        <taxon>Hypocreomycetidae</taxon>
        <taxon>Hypocreales</taxon>
        <taxon>Clavicipitaceae</taxon>
        <taxon>Claviceps</taxon>
    </lineage>
</organism>
<gene>
    <name evidence="2" type="ORF">E4U56_005569</name>
    <name evidence="1" type="ORF">E4U57_003837</name>
</gene>
<name>A0A9P7N0K9_9HYPO</name>
<keyword evidence="3" id="KW-1185">Reference proteome</keyword>
<evidence type="ECO:0000313" key="3">
    <source>
        <dbReference type="Proteomes" id="UP000742024"/>
    </source>
</evidence>
<dbReference type="AlphaFoldDB" id="A0A9P7N0K9"/>
<evidence type="ECO:0000313" key="4">
    <source>
        <dbReference type="Proteomes" id="UP000784919"/>
    </source>
</evidence>
<reference evidence="2 3" key="1">
    <citation type="journal article" date="2020" name="bioRxiv">
        <title>Whole genome comparisons of ergot fungi reveals the divergence and evolution of species within the genus Claviceps are the result of varying mechanisms driving genome evolution and host range expansion.</title>
        <authorList>
            <person name="Wyka S.A."/>
            <person name="Mondo S.J."/>
            <person name="Liu M."/>
            <person name="Dettman J."/>
            <person name="Nalam V."/>
            <person name="Broders K.D."/>
        </authorList>
    </citation>
    <scope>NUCLEOTIDE SEQUENCE</scope>
    <source>
        <strain evidence="2">CCC 1102</strain>
        <strain evidence="1 3">LM583</strain>
    </source>
</reference>
<proteinExistence type="predicted"/>
<evidence type="ECO:0000313" key="2">
    <source>
        <dbReference type="EMBL" id="KAG5978090.1"/>
    </source>
</evidence>
<dbReference type="EMBL" id="SRPS01000004">
    <property type="protein sequence ID" value="KAG5978090.1"/>
    <property type="molecule type" value="Genomic_DNA"/>
</dbReference>
<sequence>MGRATTHLKIKNIQLGQVANISMVFAYERADHTSDPLPARQLLQLPLLSNMGSTTHQEETLILEHITQSFRYAKAQLRQAGNLKLVERASELVRCDFKNFQS</sequence>
<comment type="caution">
    <text evidence="2">The sequence shown here is derived from an EMBL/GenBank/DDBJ whole genome shotgun (WGS) entry which is preliminary data.</text>
</comment>
<protein>
    <submittedName>
        <fullName evidence="2">Uncharacterized protein</fullName>
    </submittedName>
</protein>
<accession>A0A9P7N0K9</accession>
<dbReference type="Proteomes" id="UP000742024">
    <property type="component" value="Unassembled WGS sequence"/>
</dbReference>